<dbReference type="CDD" id="cd01189">
    <property type="entry name" value="INT_ICEBs1_C_like"/>
    <property type="match status" value="1"/>
</dbReference>
<protein>
    <submittedName>
        <fullName evidence="9">Tyrosine-type recombinase/integrase</fullName>
    </submittedName>
</protein>
<evidence type="ECO:0000313" key="9">
    <source>
        <dbReference type="EMBL" id="MCU7380817.1"/>
    </source>
</evidence>
<comment type="similarity">
    <text evidence="2">Belongs to the 'phage' integrase family.</text>
</comment>
<dbReference type="PANTHER" id="PTHR30349">
    <property type="entry name" value="PHAGE INTEGRASE-RELATED"/>
    <property type="match status" value="1"/>
</dbReference>
<evidence type="ECO:0000259" key="7">
    <source>
        <dbReference type="PROSITE" id="PS51898"/>
    </source>
</evidence>
<evidence type="ECO:0000259" key="8">
    <source>
        <dbReference type="PROSITE" id="PS51900"/>
    </source>
</evidence>
<dbReference type="PANTHER" id="PTHR30349:SF64">
    <property type="entry name" value="PROPHAGE INTEGRASE INTD-RELATED"/>
    <property type="match status" value="1"/>
</dbReference>
<dbReference type="InterPro" id="IPR011010">
    <property type="entry name" value="DNA_brk_join_enz"/>
</dbReference>
<feature type="domain" description="Tyr recombinase" evidence="7">
    <location>
        <begin position="169"/>
        <end position="376"/>
    </location>
</feature>
<dbReference type="AlphaFoldDB" id="A0A9J6QZ79"/>
<dbReference type="PROSITE" id="PS51900">
    <property type="entry name" value="CB"/>
    <property type="match status" value="1"/>
</dbReference>
<reference evidence="9" key="1">
    <citation type="submission" date="2022-09" db="EMBL/GenBank/DDBJ databases">
        <title>Culturomic study of gut microbiota in children with autism spectrum disorder.</title>
        <authorList>
            <person name="Efimov B.A."/>
            <person name="Chaplin A.V."/>
            <person name="Sokolova S.R."/>
            <person name="Pikina A.P."/>
            <person name="Korzhanova M."/>
            <person name="Belova V."/>
            <person name="Korostin D."/>
        </authorList>
    </citation>
    <scope>NUCLEOTIDE SEQUENCE</scope>
    <source>
        <strain evidence="9">ASD5510</strain>
    </source>
</reference>
<keyword evidence="5" id="KW-0233">DNA recombination</keyword>
<dbReference type="InterPro" id="IPR002104">
    <property type="entry name" value="Integrase_catalytic"/>
</dbReference>
<gene>
    <name evidence="9" type="ORF">OBO34_21110</name>
</gene>
<dbReference type="InterPro" id="IPR050090">
    <property type="entry name" value="Tyrosine_recombinase_XerCD"/>
</dbReference>
<comment type="function">
    <text evidence="1">Site-specific tyrosine recombinase, which acts by catalyzing the cutting and rejoining of the recombining DNA molecules.</text>
</comment>
<evidence type="ECO:0000256" key="5">
    <source>
        <dbReference type="ARBA" id="ARBA00023172"/>
    </source>
</evidence>
<dbReference type="Pfam" id="PF14659">
    <property type="entry name" value="Phage_int_SAM_3"/>
    <property type="match status" value="1"/>
</dbReference>
<dbReference type="SUPFAM" id="SSF56349">
    <property type="entry name" value="DNA breaking-rejoining enzymes"/>
    <property type="match status" value="1"/>
</dbReference>
<evidence type="ECO:0000256" key="4">
    <source>
        <dbReference type="ARBA" id="ARBA00023125"/>
    </source>
</evidence>
<dbReference type="PROSITE" id="PS51898">
    <property type="entry name" value="TYR_RECOMBINASE"/>
    <property type="match status" value="1"/>
</dbReference>
<evidence type="ECO:0000256" key="3">
    <source>
        <dbReference type="ARBA" id="ARBA00022908"/>
    </source>
</evidence>
<accession>A0A9J6QZ79</accession>
<keyword evidence="10" id="KW-1185">Reference proteome</keyword>
<dbReference type="InterPro" id="IPR013762">
    <property type="entry name" value="Integrase-like_cat_sf"/>
</dbReference>
<keyword evidence="4 6" id="KW-0238">DNA-binding</keyword>
<evidence type="ECO:0000256" key="2">
    <source>
        <dbReference type="ARBA" id="ARBA00008857"/>
    </source>
</evidence>
<dbReference type="InterPro" id="IPR010998">
    <property type="entry name" value="Integrase_recombinase_N"/>
</dbReference>
<sequence length="385" mass="44534">MPGTMRKRGGDSWYLEVTIGTDFRGKPIRYNKTVHGTKKEAEKELARFYIDCEDGDISKSGNITINSYWELFLKNYCKPKKLKERTIARYKTFMKCQIGPVFGNMKLTKLKRLQVQEWINYLLDEKGLSSKTIRGAYSLLHTMYDAAIKWELVNNSPCSYIDLPPLKKQEADYLRLDEVRTLLSALDDIAAEELQYTTATILTLLTGIRLGELTGLRWSDIDFDAAEMKLERQRAYIHGVGIIEYDLKTDNSNRTLAIPDICISYLHRLRAAHSKQKLLIGSKWVDSGYVLVNAFGEPIYPRNPSRWFIDFVEKLDGVHRITFHQLRHTHVALLAHLGVDIHKISKKVGHSEETTTLRTYMHILEKTEHEDAEKLNTFYSQNKIQ</sequence>
<dbReference type="GO" id="GO:0015074">
    <property type="term" value="P:DNA integration"/>
    <property type="evidence" value="ECO:0007669"/>
    <property type="project" value="UniProtKB-KW"/>
</dbReference>
<dbReference type="EMBL" id="JAOSHN010000014">
    <property type="protein sequence ID" value="MCU7380817.1"/>
    <property type="molecule type" value="Genomic_DNA"/>
</dbReference>
<proteinExistence type="inferred from homology"/>
<dbReference type="Proteomes" id="UP001065549">
    <property type="component" value="Unassembled WGS sequence"/>
</dbReference>
<dbReference type="GO" id="GO:0006310">
    <property type="term" value="P:DNA recombination"/>
    <property type="evidence" value="ECO:0007669"/>
    <property type="project" value="UniProtKB-KW"/>
</dbReference>
<evidence type="ECO:0000256" key="6">
    <source>
        <dbReference type="PROSITE-ProRule" id="PRU01248"/>
    </source>
</evidence>
<dbReference type="InterPro" id="IPR044068">
    <property type="entry name" value="CB"/>
</dbReference>
<dbReference type="InterPro" id="IPR004107">
    <property type="entry name" value="Integrase_SAM-like_N"/>
</dbReference>
<dbReference type="RefSeq" id="WP_269478813.1">
    <property type="nucleotide sequence ID" value="NZ_JAOSHN010000014.1"/>
</dbReference>
<evidence type="ECO:0000256" key="1">
    <source>
        <dbReference type="ARBA" id="ARBA00003283"/>
    </source>
</evidence>
<feature type="domain" description="Core-binding (CB)" evidence="8">
    <location>
        <begin position="67"/>
        <end position="148"/>
    </location>
</feature>
<keyword evidence="3" id="KW-0229">DNA integration</keyword>
<evidence type="ECO:0000313" key="10">
    <source>
        <dbReference type="Proteomes" id="UP001065549"/>
    </source>
</evidence>
<dbReference type="Gene3D" id="1.10.150.130">
    <property type="match status" value="1"/>
</dbReference>
<organism evidence="9 10">
    <name type="scientific">Hominibacterium faecale</name>
    <dbReference type="NCBI Taxonomy" id="2839743"/>
    <lineage>
        <taxon>Bacteria</taxon>
        <taxon>Bacillati</taxon>
        <taxon>Bacillota</taxon>
        <taxon>Clostridia</taxon>
        <taxon>Peptostreptococcales</taxon>
        <taxon>Anaerovoracaceae</taxon>
        <taxon>Hominibacterium</taxon>
    </lineage>
</organism>
<comment type="caution">
    <text evidence="9">The sequence shown here is derived from an EMBL/GenBank/DDBJ whole genome shotgun (WGS) entry which is preliminary data.</text>
</comment>
<dbReference type="Pfam" id="PF00589">
    <property type="entry name" value="Phage_integrase"/>
    <property type="match status" value="1"/>
</dbReference>
<name>A0A9J6QZ79_9FIRM</name>
<dbReference type="Gene3D" id="1.10.443.10">
    <property type="entry name" value="Intergrase catalytic core"/>
    <property type="match status" value="1"/>
</dbReference>
<dbReference type="GO" id="GO:0003677">
    <property type="term" value="F:DNA binding"/>
    <property type="evidence" value="ECO:0007669"/>
    <property type="project" value="UniProtKB-UniRule"/>
</dbReference>